<dbReference type="SUPFAM" id="SSF55729">
    <property type="entry name" value="Acyl-CoA N-acyltransferases (Nat)"/>
    <property type="match status" value="1"/>
</dbReference>
<accession>A0ABR1PHB2</accession>
<feature type="compositionally biased region" description="Polar residues" evidence="1">
    <location>
        <begin position="64"/>
        <end position="83"/>
    </location>
</feature>
<dbReference type="Proteomes" id="UP001430848">
    <property type="component" value="Unassembled WGS sequence"/>
</dbReference>
<feature type="region of interest" description="Disordered" evidence="1">
    <location>
        <begin position="1"/>
        <end position="141"/>
    </location>
</feature>
<proteinExistence type="predicted"/>
<feature type="region of interest" description="Disordered" evidence="1">
    <location>
        <begin position="292"/>
        <end position="335"/>
    </location>
</feature>
<sequence length="599" mass="67128">MVVPERALPLTPTNQDTAPPHPVRRSHDSMHPALRRALDEKARLRALSKPVVASPGDAWLATGHSGQDNHAAQPADSTQQAEQSGHRTAKIHKNKWRPKHSSCWESQSLPSSDVSSNFGSNEANISSGSDQSNGGTPFKDIRGSIADELDIVPKSDGTGWVNKHAWKDYHSPTGSDKDGSNDTFDKGWLPQYCSDWVASLPDIPPPLATFKYDDSETHWECDLNPVDGRPMSPVDYPQSTVNPQDPGTREELVRRFSGTAEIRVTMEAEKLRKRMMKREQKEEERAERYLGPRWKRVSASPKPTDPPNTLRRLSHGYEQPPDPKNTAPVESRRADQREPHILCYLRPVERDDLPQILDIYNWEVEHGRQALDAKPLILQDIQRLFTESDAAGTPFIVAVKGTPPLASTSHGGDSALVRFRGPYQQQGQSGYGDSQAMPTTSSSSDKILGFGLITLPSAGLAGNSHTSVGRFNGKVHFYVEPRSRRLGIGRCILHRLLRCCSKHLLNADWYRWYDPYNSKACAEPGYNMRNYARVFAEVASFKGDPDFNWRKKLLEEMKFLYVNTTDLTRKVIHDANGGWFDNTVWQHDCGGPGEIHESN</sequence>
<gene>
    <name evidence="2" type="ORF">SLS63_003151</name>
</gene>
<keyword evidence="3" id="KW-1185">Reference proteome</keyword>
<evidence type="ECO:0008006" key="4">
    <source>
        <dbReference type="Google" id="ProtNLM"/>
    </source>
</evidence>
<protein>
    <recommendedName>
        <fullName evidence="4">N-acetyltransferase domain-containing protein</fullName>
    </recommendedName>
</protein>
<feature type="compositionally biased region" description="Basic residues" evidence="1">
    <location>
        <begin position="87"/>
        <end position="100"/>
    </location>
</feature>
<dbReference type="EMBL" id="JAKNSF020000009">
    <property type="protein sequence ID" value="KAK7736802.1"/>
    <property type="molecule type" value="Genomic_DNA"/>
</dbReference>
<dbReference type="Gene3D" id="3.40.630.30">
    <property type="match status" value="1"/>
</dbReference>
<organism evidence="2 3">
    <name type="scientific">Diaporthe eres</name>
    <name type="common">Phomopsis oblonga</name>
    <dbReference type="NCBI Taxonomy" id="83184"/>
    <lineage>
        <taxon>Eukaryota</taxon>
        <taxon>Fungi</taxon>
        <taxon>Dikarya</taxon>
        <taxon>Ascomycota</taxon>
        <taxon>Pezizomycotina</taxon>
        <taxon>Sordariomycetes</taxon>
        <taxon>Sordariomycetidae</taxon>
        <taxon>Diaporthales</taxon>
        <taxon>Diaporthaceae</taxon>
        <taxon>Diaporthe</taxon>
        <taxon>Diaporthe eres species complex</taxon>
    </lineage>
</organism>
<evidence type="ECO:0000313" key="3">
    <source>
        <dbReference type="Proteomes" id="UP001430848"/>
    </source>
</evidence>
<dbReference type="InterPro" id="IPR016181">
    <property type="entry name" value="Acyl_CoA_acyltransferase"/>
</dbReference>
<feature type="compositionally biased region" description="Basic and acidic residues" evidence="1">
    <location>
        <begin position="25"/>
        <end position="43"/>
    </location>
</feature>
<evidence type="ECO:0000313" key="2">
    <source>
        <dbReference type="EMBL" id="KAK7736802.1"/>
    </source>
</evidence>
<name>A0ABR1PHB2_DIAER</name>
<comment type="caution">
    <text evidence="2">The sequence shown here is derived from an EMBL/GenBank/DDBJ whole genome shotgun (WGS) entry which is preliminary data.</text>
</comment>
<reference evidence="2 3" key="1">
    <citation type="submission" date="2024-02" db="EMBL/GenBank/DDBJ databases">
        <title>De novo assembly and annotation of 12 fungi associated with fruit tree decline syndrome in Ontario, Canada.</title>
        <authorList>
            <person name="Sulman M."/>
            <person name="Ellouze W."/>
            <person name="Ilyukhin E."/>
        </authorList>
    </citation>
    <scope>NUCLEOTIDE SEQUENCE [LARGE SCALE GENOMIC DNA]</scope>
    <source>
        <strain evidence="2 3">M169</strain>
    </source>
</reference>
<evidence type="ECO:0000256" key="1">
    <source>
        <dbReference type="SAM" id="MobiDB-lite"/>
    </source>
</evidence>
<feature type="compositionally biased region" description="Polar residues" evidence="1">
    <location>
        <begin position="103"/>
        <end position="135"/>
    </location>
</feature>